<sequence length="279" mass="30420">MPLSDSELKKLEEKAYQLRKDVIQTVAWSGGGHAGGALSQLDLLVALYYKYMNVDPKNPEKEDRDRLVLSKGHGGVGYAPVLADKGYFEFDLLKTFNHTGSRFGMHLDKLKVPGVDASTGSLGHGLSIAVGLALGAKIGGKKWITYCIMGDGEQHEGSIWEAAMAAAHFKLGNLIGFVDRNRFCIDGKCEDIMNVEPLDKKWEAFGWKVVTINGHDYNEICGAIDEGLAYKDGPFLIIANTVKGKGVEFMEGVAAWHYGGLDGEKTKEALASIDKMYGK</sequence>
<evidence type="ECO:0000256" key="3">
    <source>
        <dbReference type="ARBA" id="ARBA00023052"/>
    </source>
</evidence>
<gene>
    <name evidence="5" type="ORF">JW984_06790</name>
</gene>
<evidence type="ECO:0000256" key="2">
    <source>
        <dbReference type="ARBA" id="ARBA00007131"/>
    </source>
</evidence>
<name>A0A9D8KD29_9DELT</name>
<dbReference type="InterPro" id="IPR005474">
    <property type="entry name" value="Transketolase_N"/>
</dbReference>
<comment type="cofactor">
    <cofactor evidence="1">
        <name>thiamine diphosphate</name>
        <dbReference type="ChEBI" id="CHEBI:58937"/>
    </cofactor>
</comment>
<dbReference type="InterPro" id="IPR029061">
    <property type="entry name" value="THDP-binding"/>
</dbReference>
<dbReference type="AlphaFoldDB" id="A0A9D8KD29"/>
<evidence type="ECO:0000259" key="4">
    <source>
        <dbReference type="Pfam" id="PF00456"/>
    </source>
</evidence>
<dbReference type="Gene3D" id="3.40.50.970">
    <property type="match status" value="1"/>
</dbReference>
<protein>
    <submittedName>
        <fullName evidence="5">Transketolase</fullName>
    </submittedName>
</protein>
<dbReference type="Pfam" id="PF00456">
    <property type="entry name" value="Transketolase_N"/>
    <property type="match status" value="1"/>
</dbReference>
<feature type="domain" description="Transketolase N-terminal" evidence="4">
    <location>
        <begin position="18"/>
        <end position="268"/>
    </location>
</feature>
<organism evidence="5 6">
    <name type="scientific">Candidatus Zymogenus saltonus</name>
    <dbReference type="NCBI Taxonomy" id="2844893"/>
    <lineage>
        <taxon>Bacteria</taxon>
        <taxon>Deltaproteobacteria</taxon>
        <taxon>Candidatus Zymogenia</taxon>
        <taxon>Candidatus Zymogeniales</taxon>
        <taxon>Candidatus Zymogenaceae</taxon>
        <taxon>Candidatus Zymogenus</taxon>
    </lineage>
</organism>
<dbReference type="PANTHER" id="PTHR47514">
    <property type="entry name" value="TRANSKETOLASE N-TERMINAL SECTION-RELATED"/>
    <property type="match status" value="1"/>
</dbReference>
<comment type="similarity">
    <text evidence="2">Belongs to the transketolase family.</text>
</comment>
<dbReference type="SUPFAM" id="SSF52518">
    <property type="entry name" value="Thiamin diphosphate-binding fold (THDP-binding)"/>
    <property type="match status" value="1"/>
</dbReference>
<accession>A0A9D8KD29</accession>
<dbReference type="PANTHER" id="PTHR47514:SF1">
    <property type="entry name" value="TRANSKETOLASE N-TERMINAL SECTION-RELATED"/>
    <property type="match status" value="1"/>
</dbReference>
<evidence type="ECO:0000256" key="1">
    <source>
        <dbReference type="ARBA" id="ARBA00001964"/>
    </source>
</evidence>
<evidence type="ECO:0000313" key="6">
    <source>
        <dbReference type="Proteomes" id="UP000809273"/>
    </source>
</evidence>
<keyword evidence="3" id="KW-0786">Thiamine pyrophosphate</keyword>
<proteinExistence type="inferred from homology"/>
<reference evidence="5" key="2">
    <citation type="submission" date="2021-01" db="EMBL/GenBank/DDBJ databases">
        <authorList>
            <person name="Hahn C.R."/>
            <person name="Youssef N.H."/>
            <person name="Elshahed M."/>
        </authorList>
    </citation>
    <scope>NUCLEOTIDE SEQUENCE</scope>
    <source>
        <strain evidence="5">Zod_Metabat.24</strain>
    </source>
</reference>
<evidence type="ECO:0000313" key="5">
    <source>
        <dbReference type="EMBL" id="MBN1572890.1"/>
    </source>
</evidence>
<reference evidence="5" key="1">
    <citation type="journal article" date="2021" name="Environ. Microbiol.">
        <title>Genomic characterization of three novel Desulfobacterota classes expand the metabolic and phylogenetic diversity of the phylum.</title>
        <authorList>
            <person name="Murphy C.L."/>
            <person name="Biggerstaff J."/>
            <person name="Eichhorn A."/>
            <person name="Ewing E."/>
            <person name="Shahan R."/>
            <person name="Soriano D."/>
            <person name="Stewart S."/>
            <person name="VanMol K."/>
            <person name="Walker R."/>
            <person name="Walters P."/>
            <person name="Elshahed M.S."/>
            <person name="Youssef N.H."/>
        </authorList>
    </citation>
    <scope>NUCLEOTIDE SEQUENCE</scope>
    <source>
        <strain evidence="5">Zod_Metabat.24</strain>
    </source>
</reference>
<dbReference type="EMBL" id="JAFGIX010000032">
    <property type="protein sequence ID" value="MBN1572890.1"/>
    <property type="molecule type" value="Genomic_DNA"/>
</dbReference>
<comment type="caution">
    <text evidence="5">The sequence shown here is derived from an EMBL/GenBank/DDBJ whole genome shotgun (WGS) entry which is preliminary data.</text>
</comment>
<dbReference type="Proteomes" id="UP000809273">
    <property type="component" value="Unassembled WGS sequence"/>
</dbReference>
<dbReference type="CDD" id="cd02012">
    <property type="entry name" value="TPP_TK"/>
    <property type="match status" value="1"/>
</dbReference>